<protein>
    <submittedName>
        <fullName evidence="1">Uncharacterized protein</fullName>
    </submittedName>
</protein>
<keyword evidence="3" id="KW-1185">Reference proteome</keyword>
<dbReference type="Pfam" id="PF04242">
    <property type="entry name" value="DUF424"/>
    <property type="match status" value="1"/>
</dbReference>
<evidence type="ECO:0000313" key="3">
    <source>
        <dbReference type="Proteomes" id="UP000232896"/>
    </source>
</evidence>
<name>M1JSE5_NPVSL</name>
<reference evidence="1 3" key="1">
    <citation type="journal article" date="2013" name="Virus Res.">
        <title>Determination and analysis of the genome sequence of Spodoptera littoralis multiple nucleopolyhedrovirus.</title>
        <authorList>
            <person name="Breitenbach J.E."/>
            <person name="El-Sheikh el.-S.A."/>
            <person name="Harrison R.L."/>
            <person name="Rowley D.L."/>
            <person name="Sparks M.E."/>
            <person name="Gundersen-Rindal D.E."/>
            <person name="Popham H.J."/>
        </authorList>
    </citation>
    <scope>NUCLEOTIDE SEQUENCE [LARGE SCALE GENOMIC DNA]</scope>
    <source>
        <strain evidence="1">AN1956</strain>
    </source>
</reference>
<reference evidence="2" key="2">
    <citation type="submission" date="2018-02" db="EMBL/GenBank/DDBJ databases">
        <title>Genome analyses of the Tunisian isolate of Spodoptera littoralis#nucleopolyhedrovirus SpliNPV-Tun2 and biological activity identification.</title>
        <authorList>
            <person name="Ben Tiba S."/>
            <person name="Wennmann J.T."/>
            <person name="Laarif A."/>
            <person name="Larem A."/>
            <person name="Fattouch S."/>
            <person name="Jehle J.A."/>
        </authorList>
    </citation>
    <scope>NUCLEOTIDE SEQUENCE</scope>
    <source>
        <strain evidence="2">SpliNPV-Tun2</strain>
    </source>
</reference>
<proteinExistence type="predicted"/>
<sequence length="133" mass="15185">MEYSSCDLLKNTPFSSKLELSFDRYMNIVYLSKGLVPTNVNDDAFAELGKLRFKIDPVTRYVRNILDYQFVVKDNDMTTIYVTNPATKALVGVLRINFGNTNVMNVFVQDVNSTELDALVDFDGDAEYKIEME</sequence>
<evidence type="ECO:0000313" key="1">
    <source>
        <dbReference type="EMBL" id="AGE89882.1"/>
    </source>
</evidence>
<accession>M1JSE5</accession>
<dbReference type="Proteomes" id="UP000232896">
    <property type="component" value="Segment"/>
</dbReference>
<evidence type="ECO:0000313" key="2">
    <source>
        <dbReference type="EMBL" id="AYU75220.1"/>
    </source>
</evidence>
<gene>
    <name evidence="2" type="primary">ORF27</name>
    <name evidence="1" type="ORF">SlsnVgp027</name>
</gene>
<dbReference type="EMBL" id="MG958660">
    <property type="protein sequence ID" value="AYU75220.1"/>
    <property type="molecule type" value="Genomic_DNA"/>
</dbReference>
<dbReference type="EMBL" id="JX454574">
    <property type="protein sequence ID" value="AGE89882.1"/>
    <property type="molecule type" value="Genomic_DNA"/>
</dbReference>
<organism evidence="1 3">
    <name type="scientific">Spodoptera littoralis nuclear polyhedrosis virus</name>
    <name type="common">SlNPV</name>
    <dbReference type="NCBI Taxonomy" id="10456"/>
    <lineage>
        <taxon>Viruses</taxon>
        <taxon>Viruses incertae sedis</taxon>
        <taxon>Naldaviricetes</taxon>
        <taxon>Lefavirales</taxon>
        <taxon>Baculoviridae</taxon>
        <taxon>Alphabaculovirus</taxon>
        <taxon>Alphabaculovirus splittoralis</taxon>
    </lineage>
</organism>
<dbReference type="OrthoDB" id="15991at10239"/>
<dbReference type="InterPro" id="IPR007355">
    <property type="entry name" value="DUF424"/>
</dbReference>
<organismHost>
    <name type="scientific">Lepidoptera</name>
    <name type="common">moths &amp; butterflies</name>
    <dbReference type="NCBI Taxonomy" id="7088"/>
</organismHost>